<dbReference type="InterPro" id="IPR018062">
    <property type="entry name" value="HTH_AraC-typ_CS"/>
</dbReference>
<dbReference type="InterPro" id="IPR011051">
    <property type="entry name" value="RmlC_Cupin_sf"/>
</dbReference>
<feature type="domain" description="HTH araC/xylS-type" evidence="4">
    <location>
        <begin position="212"/>
        <end position="314"/>
    </location>
</feature>
<dbReference type="SMART" id="SM00342">
    <property type="entry name" value="HTH_ARAC"/>
    <property type="match status" value="1"/>
</dbReference>
<dbReference type="Gene3D" id="1.10.10.60">
    <property type="entry name" value="Homeodomain-like"/>
    <property type="match status" value="2"/>
</dbReference>
<dbReference type="GO" id="GO:0043565">
    <property type="term" value="F:sequence-specific DNA binding"/>
    <property type="evidence" value="ECO:0007669"/>
    <property type="project" value="InterPro"/>
</dbReference>
<gene>
    <name evidence="5" type="ORF">A6J77_006245</name>
</gene>
<organism evidence="5 6">
    <name type="scientific">Aerococcus viridans</name>
    <dbReference type="NCBI Taxonomy" id="1377"/>
    <lineage>
        <taxon>Bacteria</taxon>
        <taxon>Bacillati</taxon>
        <taxon>Bacillota</taxon>
        <taxon>Bacilli</taxon>
        <taxon>Lactobacillales</taxon>
        <taxon>Aerococcaceae</taxon>
        <taxon>Aerococcus</taxon>
    </lineage>
</organism>
<comment type="caution">
    <text evidence="5">The sequence shown here is derived from an EMBL/GenBank/DDBJ whole genome shotgun (WGS) entry which is preliminary data.</text>
</comment>
<sequence length="320" mass="37811">MTKVKLEGELLEAIAVNTFQKHLSLSYHDERRTMMLKSYNNIPSLEQIGMDLAEYSRITASMHYHDHFEILFYLGNQCQFIVNDISYTLYNGDILIIPPNTPHLMTSEEGINNTRFICMVPEMLIDQYAMVNDNLYEDIIRFYNEPGHYRLDKENLDKTITHLNKILTYSDEEVEETTFATAFHLYHSLMNVYHAKKIPSMSGDYKEDKHFSHIIYYIDQHFKESDLQLDRITQVFDISPYYLSKLFRKEMNQNFHEYLIEKRANYAAQLIDHMSTNKMSLQDISNASGFGDYSTFYRSFKKVFNTSPKKYAQQNTQTIL</sequence>
<dbReference type="InterPro" id="IPR003313">
    <property type="entry name" value="AraC-bd"/>
</dbReference>
<keyword evidence="1" id="KW-0805">Transcription regulation</keyword>
<dbReference type="InterPro" id="IPR018060">
    <property type="entry name" value="HTH_AraC"/>
</dbReference>
<dbReference type="InterPro" id="IPR014710">
    <property type="entry name" value="RmlC-like_jellyroll"/>
</dbReference>
<evidence type="ECO:0000259" key="4">
    <source>
        <dbReference type="PROSITE" id="PS01124"/>
    </source>
</evidence>
<dbReference type="PANTHER" id="PTHR43280">
    <property type="entry name" value="ARAC-FAMILY TRANSCRIPTIONAL REGULATOR"/>
    <property type="match status" value="1"/>
</dbReference>
<dbReference type="SUPFAM" id="SSF51182">
    <property type="entry name" value="RmlC-like cupins"/>
    <property type="match status" value="1"/>
</dbReference>
<dbReference type="PROSITE" id="PS01124">
    <property type="entry name" value="HTH_ARAC_FAMILY_2"/>
    <property type="match status" value="1"/>
</dbReference>
<keyword evidence="3" id="KW-0804">Transcription</keyword>
<proteinExistence type="predicted"/>
<dbReference type="RefSeq" id="WP_083069139.1">
    <property type="nucleotide sequence ID" value="NZ_JALXKY010000001.1"/>
</dbReference>
<dbReference type="Proteomes" id="UP000192813">
    <property type="component" value="Unassembled WGS sequence"/>
</dbReference>
<evidence type="ECO:0000256" key="3">
    <source>
        <dbReference type="ARBA" id="ARBA00023163"/>
    </source>
</evidence>
<dbReference type="EMBL" id="NBTM02000001">
    <property type="protein sequence ID" value="PNL91845.1"/>
    <property type="molecule type" value="Genomic_DNA"/>
</dbReference>
<dbReference type="AlphaFoldDB" id="A0A2J9PNC8"/>
<name>A0A2J9PNC8_9LACT</name>
<protein>
    <submittedName>
        <fullName evidence="5">AraC family transcriptional regulator</fullName>
    </submittedName>
</protein>
<accession>A0A2J9PNC8</accession>
<dbReference type="PANTHER" id="PTHR43280:SF28">
    <property type="entry name" value="HTH-TYPE TRANSCRIPTIONAL ACTIVATOR RHAS"/>
    <property type="match status" value="1"/>
</dbReference>
<keyword evidence="2" id="KW-0238">DNA-binding</keyword>
<dbReference type="PROSITE" id="PS00041">
    <property type="entry name" value="HTH_ARAC_FAMILY_1"/>
    <property type="match status" value="1"/>
</dbReference>
<evidence type="ECO:0000313" key="6">
    <source>
        <dbReference type="Proteomes" id="UP000192813"/>
    </source>
</evidence>
<evidence type="ECO:0000256" key="1">
    <source>
        <dbReference type="ARBA" id="ARBA00023015"/>
    </source>
</evidence>
<dbReference type="Gene3D" id="2.60.120.10">
    <property type="entry name" value="Jelly Rolls"/>
    <property type="match status" value="1"/>
</dbReference>
<dbReference type="InterPro" id="IPR009057">
    <property type="entry name" value="Homeodomain-like_sf"/>
</dbReference>
<evidence type="ECO:0000256" key="2">
    <source>
        <dbReference type="ARBA" id="ARBA00023125"/>
    </source>
</evidence>
<dbReference type="GO" id="GO:0003700">
    <property type="term" value="F:DNA-binding transcription factor activity"/>
    <property type="evidence" value="ECO:0007669"/>
    <property type="project" value="InterPro"/>
</dbReference>
<dbReference type="Pfam" id="PF12833">
    <property type="entry name" value="HTH_18"/>
    <property type="match status" value="1"/>
</dbReference>
<dbReference type="SUPFAM" id="SSF46689">
    <property type="entry name" value="Homeodomain-like"/>
    <property type="match status" value="2"/>
</dbReference>
<reference evidence="6" key="1">
    <citation type="submission" date="2017-12" db="EMBL/GenBank/DDBJ databases">
        <title>FDA dAtabase for Regulatory Grade micrObial Sequences (FDA-ARGOS): Supporting development and validation of Infectious Disease Dx tests.</title>
        <authorList>
            <person name="Hoffmann M."/>
            <person name="Allard M."/>
            <person name="Evans P."/>
            <person name="Brown E."/>
            <person name="Tallon L."/>
            <person name="Sadzewicz L."/>
            <person name="Sengamalay N."/>
            <person name="Ott S."/>
            <person name="Godinez A."/>
            <person name="Nagaraj S."/>
            <person name="Vavikolanu K."/>
            <person name="Aluvathingal J."/>
            <person name="Nadendla S."/>
            <person name="Sichtig H."/>
        </authorList>
    </citation>
    <scope>NUCLEOTIDE SEQUENCE [LARGE SCALE GENOMIC DNA]</scope>
    <source>
        <strain evidence="6">FDAARGOS_249</strain>
    </source>
</reference>
<evidence type="ECO:0000313" key="5">
    <source>
        <dbReference type="EMBL" id="PNL91845.1"/>
    </source>
</evidence>
<dbReference type="Pfam" id="PF02311">
    <property type="entry name" value="AraC_binding"/>
    <property type="match status" value="1"/>
</dbReference>